<protein>
    <submittedName>
        <fullName evidence="1">Polyprotein</fullName>
    </submittedName>
</protein>
<organism evidence="1">
    <name type="scientific">Echinostoma caproni</name>
    <dbReference type="NCBI Taxonomy" id="27848"/>
    <lineage>
        <taxon>Eukaryota</taxon>
        <taxon>Metazoa</taxon>
        <taxon>Spiralia</taxon>
        <taxon>Lophotrochozoa</taxon>
        <taxon>Platyhelminthes</taxon>
        <taxon>Trematoda</taxon>
        <taxon>Digenea</taxon>
        <taxon>Plagiorchiida</taxon>
        <taxon>Echinostomata</taxon>
        <taxon>Echinostomatoidea</taxon>
        <taxon>Echinostomatidae</taxon>
        <taxon>Echinostoma</taxon>
    </lineage>
</organism>
<evidence type="ECO:0000313" key="1">
    <source>
        <dbReference type="WBParaSite" id="ECPE_0000100201-mRNA-1"/>
    </source>
</evidence>
<dbReference type="AlphaFoldDB" id="A0A183A217"/>
<accession>A0A183A217</accession>
<name>A0A183A217_9TREM</name>
<sequence length="148" mass="15864">LTDEIEMLRGRNVHTTQIAVEAETQTDGNVFGKSSVGTMVTQSLLASSLAVLNHVMNANSDEENADTIQDDASSLHSLNVAEAEDLVIDVVSDRVRANAPFEPPAWVTSTPERQSVSDGLVEHDGSALPDELKVCVCTSTDDCIKRVV</sequence>
<proteinExistence type="predicted"/>
<dbReference type="WBParaSite" id="ECPE_0000100201-mRNA-1">
    <property type="protein sequence ID" value="ECPE_0000100201-mRNA-1"/>
    <property type="gene ID" value="ECPE_0000100201"/>
</dbReference>
<reference evidence="1" key="1">
    <citation type="submission" date="2016-06" db="UniProtKB">
        <authorList>
            <consortium name="WormBaseParasite"/>
        </authorList>
    </citation>
    <scope>IDENTIFICATION</scope>
</reference>